<proteinExistence type="predicted"/>
<gene>
    <name evidence="1" type="ORF">LOTGIDRAFT_164136</name>
</gene>
<dbReference type="Proteomes" id="UP000030746">
    <property type="component" value="Unassembled WGS sequence"/>
</dbReference>
<dbReference type="GeneID" id="20239658"/>
<dbReference type="Gene3D" id="3.60.10.10">
    <property type="entry name" value="Endonuclease/exonuclease/phosphatase"/>
    <property type="match status" value="1"/>
</dbReference>
<dbReference type="OrthoDB" id="8052050at2759"/>
<accession>V3ZH35</accession>
<reference evidence="1 2" key="1">
    <citation type="journal article" date="2013" name="Nature">
        <title>Insights into bilaterian evolution from three spiralian genomes.</title>
        <authorList>
            <person name="Simakov O."/>
            <person name="Marletaz F."/>
            <person name="Cho S.J."/>
            <person name="Edsinger-Gonzales E."/>
            <person name="Havlak P."/>
            <person name="Hellsten U."/>
            <person name="Kuo D.H."/>
            <person name="Larsson T."/>
            <person name="Lv J."/>
            <person name="Arendt D."/>
            <person name="Savage R."/>
            <person name="Osoegawa K."/>
            <person name="de Jong P."/>
            <person name="Grimwood J."/>
            <person name="Chapman J.A."/>
            <person name="Shapiro H."/>
            <person name="Aerts A."/>
            <person name="Otillar R.P."/>
            <person name="Terry A.Y."/>
            <person name="Boore J.L."/>
            <person name="Grigoriev I.V."/>
            <person name="Lindberg D.R."/>
            <person name="Seaver E.C."/>
            <person name="Weisblat D.A."/>
            <person name="Putnam N.H."/>
            <person name="Rokhsar D.S."/>
        </authorList>
    </citation>
    <scope>NUCLEOTIDE SEQUENCE [LARGE SCALE GENOMIC DNA]</scope>
</reference>
<dbReference type="STRING" id="225164.V3ZH35"/>
<dbReference type="InterPro" id="IPR036691">
    <property type="entry name" value="Endo/exonu/phosph_ase_sf"/>
</dbReference>
<organism evidence="1 2">
    <name type="scientific">Lottia gigantea</name>
    <name type="common">Giant owl limpet</name>
    <dbReference type="NCBI Taxonomy" id="225164"/>
    <lineage>
        <taxon>Eukaryota</taxon>
        <taxon>Metazoa</taxon>
        <taxon>Spiralia</taxon>
        <taxon>Lophotrochozoa</taxon>
        <taxon>Mollusca</taxon>
        <taxon>Gastropoda</taxon>
        <taxon>Patellogastropoda</taxon>
        <taxon>Lottioidea</taxon>
        <taxon>Lottiidae</taxon>
        <taxon>Lottia</taxon>
    </lineage>
</organism>
<evidence type="ECO:0008006" key="3">
    <source>
        <dbReference type="Google" id="ProtNLM"/>
    </source>
</evidence>
<dbReference type="OMA" id="ENHIVEY"/>
<dbReference type="HOGENOM" id="CLU_552406_0_0_1"/>
<dbReference type="EMBL" id="KB202408">
    <property type="protein sequence ID" value="ESO90548.1"/>
    <property type="molecule type" value="Genomic_DNA"/>
</dbReference>
<keyword evidence="2" id="KW-1185">Reference proteome</keyword>
<evidence type="ECO:0000313" key="2">
    <source>
        <dbReference type="Proteomes" id="UP000030746"/>
    </source>
</evidence>
<evidence type="ECO:0000313" key="1">
    <source>
        <dbReference type="EMBL" id="ESO90548.1"/>
    </source>
</evidence>
<dbReference type="RefSeq" id="XP_009058869.1">
    <property type="nucleotide sequence ID" value="XM_009060621.1"/>
</dbReference>
<dbReference type="SUPFAM" id="SSF56219">
    <property type="entry name" value="DNase I-like"/>
    <property type="match status" value="1"/>
</dbReference>
<sequence length="494" mass="57124">MGKHRPIVARFIHHADLVTVKRKSYMLKGKSYGINEQYPQVIEAKQRTLYPIMKEFREKGHKVRLIRDRLYINDILYSENEQFSDNLITDRPNACWIDERDDIGIEGYTASIYPRKTGKGGGTVIFISNSIIDNCSIIKNVHDCIVVVKIVSHNLEIPSIILIACYFPPQGSVFYDNQDFDPFVELQDLIIEFSCDNNILMVVGDLNSRTFVNDDFIQHDKMNPNSELIGEFCNMYEPDSLENLCCRKNMDNVVNSYGRMLLSLCIMTGMRIVNGRLNGDREGNFTFCSSKGSGLIDYLILRSNHFNLLSQFSTGSFTEFSDHSPLCFKINFHVVFKPKCLSSDIVLTKWNDSKREDIKLVLKESMNQILTSVTIDNNSQTNVDQIVDTFSVRVSELLSPYNRKVSSIKRSSKLRKTVDKPWFNDLCKSYYVTYKSALKTFNKKKSVINRINLTECRQRYKKFEMKLKNNYLSHQGNMLDLLRMHNPKKIPQAI</sequence>
<dbReference type="AlphaFoldDB" id="V3ZH35"/>
<dbReference type="CTD" id="20239658"/>
<dbReference type="KEGG" id="lgi:LOTGIDRAFT_164136"/>
<protein>
    <recommendedName>
        <fullName evidence="3">Endonuclease/exonuclease/phosphatase domain-containing protein</fullName>
    </recommendedName>
</protein>
<name>V3ZH35_LOTGI</name>